<dbReference type="CDD" id="cd13578">
    <property type="entry name" value="PBP2_Bug27"/>
    <property type="match status" value="1"/>
</dbReference>
<dbReference type="Gene3D" id="3.40.190.10">
    <property type="entry name" value="Periplasmic binding protein-like II"/>
    <property type="match status" value="1"/>
</dbReference>
<dbReference type="PANTHER" id="PTHR42928:SF5">
    <property type="entry name" value="BLR1237 PROTEIN"/>
    <property type="match status" value="1"/>
</dbReference>
<gene>
    <name evidence="2" type="ORF">FGG12_01995</name>
</gene>
<evidence type="ECO:0000313" key="2">
    <source>
        <dbReference type="EMBL" id="TSP14449.1"/>
    </source>
</evidence>
<dbReference type="PIRSF" id="PIRSF017082">
    <property type="entry name" value="YflP"/>
    <property type="match status" value="1"/>
</dbReference>
<evidence type="ECO:0000313" key="3">
    <source>
        <dbReference type="Proteomes" id="UP000318943"/>
    </source>
</evidence>
<proteinExistence type="inferred from homology"/>
<dbReference type="PANTHER" id="PTHR42928">
    <property type="entry name" value="TRICARBOXYLATE-BINDING PROTEIN"/>
    <property type="match status" value="1"/>
</dbReference>
<comment type="similarity">
    <text evidence="1">Belongs to the UPF0065 (bug) family.</text>
</comment>
<accession>A0ABY3EUB2</accession>
<dbReference type="Gene3D" id="3.40.190.150">
    <property type="entry name" value="Bordetella uptake gene, domain 1"/>
    <property type="match status" value="1"/>
</dbReference>
<dbReference type="Proteomes" id="UP000318943">
    <property type="component" value="Unassembled WGS sequence"/>
</dbReference>
<protein>
    <submittedName>
        <fullName evidence="2">Tripartite tricarboxylate transporter substrate binding protein</fullName>
    </submittedName>
</protein>
<sequence length="345" mass="36133">MPSPQQRPETTIVKQPLSLSAQARRRLLGATLALTACGISAAHAQADYPNKPIRLIVPFANAGVTDTSARIVAEKLGQQLGQQIVVDNKPGAGGNIGTQMVAKADPDGYTLLLGYDGTLVINPNVYAKVPFDPVKDFTPIGKIGDAVLMIAANPKLGIKNVADLQHYAKTVAGGMSYGSAGNGSTTHLAGEMFHQRTGIPMTHVPYKGGGQALLDVVGGNLPVTFAAVTGAMPFVKSGQVDAVAVTSRERAPSLPNVPTLIEAGMKDFEISSWVGLMAPARTPKPVIDKLSAALQKVLNDPAMRERLASLGIVATPGTPDAYGREIVRDLDKNKAIVKAAHIKLD</sequence>
<dbReference type="Pfam" id="PF03401">
    <property type="entry name" value="TctC"/>
    <property type="match status" value="1"/>
</dbReference>
<keyword evidence="3" id="KW-1185">Reference proteome</keyword>
<evidence type="ECO:0000256" key="1">
    <source>
        <dbReference type="ARBA" id="ARBA00006987"/>
    </source>
</evidence>
<comment type="caution">
    <text evidence="2">The sequence shown here is derived from an EMBL/GenBank/DDBJ whole genome shotgun (WGS) entry which is preliminary data.</text>
</comment>
<name>A0ABY3EUB2_9BURK</name>
<dbReference type="EMBL" id="VCIZ01000001">
    <property type="protein sequence ID" value="TSP14449.1"/>
    <property type="molecule type" value="Genomic_DNA"/>
</dbReference>
<dbReference type="InterPro" id="IPR042100">
    <property type="entry name" value="Bug_dom1"/>
</dbReference>
<dbReference type="SUPFAM" id="SSF53850">
    <property type="entry name" value="Periplasmic binding protein-like II"/>
    <property type="match status" value="1"/>
</dbReference>
<reference evidence="2 3" key="1">
    <citation type="submission" date="2019-05" db="EMBL/GenBank/DDBJ databases">
        <title>Whole genome sequence analysis of Cupriavidus campinensis S14E4C strain.</title>
        <authorList>
            <person name="Abbaszade G."/>
            <person name="Szabo A."/>
            <person name="Toumi M."/>
            <person name="Toth E."/>
        </authorList>
    </citation>
    <scope>NUCLEOTIDE SEQUENCE [LARGE SCALE GENOMIC DNA]</scope>
    <source>
        <strain evidence="2 3">S14E4C</strain>
    </source>
</reference>
<dbReference type="InterPro" id="IPR005064">
    <property type="entry name" value="BUG"/>
</dbReference>
<organism evidence="2 3">
    <name type="scientific">Cupriavidus campinensis</name>
    <dbReference type="NCBI Taxonomy" id="151783"/>
    <lineage>
        <taxon>Bacteria</taxon>
        <taxon>Pseudomonadati</taxon>
        <taxon>Pseudomonadota</taxon>
        <taxon>Betaproteobacteria</taxon>
        <taxon>Burkholderiales</taxon>
        <taxon>Burkholderiaceae</taxon>
        <taxon>Cupriavidus</taxon>
    </lineage>
</organism>